<evidence type="ECO:0000313" key="1">
    <source>
        <dbReference type="EMBL" id="PNN29642.1"/>
    </source>
</evidence>
<accession>A0A2K0AX81</accession>
<name>A0A2K0AX81_STAHA</name>
<organism evidence="1 2">
    <name type="scientific">Staphylococcus haemolyticus</name>
    <dbReference type="NCBI Taxonomy" id="1283"/>
    <lineage>
        <taxon>Bacteria</taxon>
        <taxon>Bacillati</taxon>
        <taxon>Bacillota</taxon>
        <taxon>Bacilli</taxon>
        <taxon>Bacillales</taxon>
        <taxon>Staphylococcaceae</taxon>
        <taxon>Staphylococcus</taxon>
    </lineage>
</organism>
<dbReference type="AlphaFoldDB" id="A0A2K0AX81"/>
<comment type="caution">
    <text evidence="1">The sequence shown here is derived from an EMBL/GenBank/DDBJ whole genome shotgun (WGS) entry which is preliminary data.</text>
</comment>
<sequence>MQTRRKYLFLEPFLVERIDYFLNNYVAATRGRIVNLVVSLFLLLDENVRKQYENLAEDYIENSPHLDFGVKYGEVRKGKILIQLYISSTLEKEFNKYNNKVLVVASLLYVGILDLEGGE</sequence>
<dbReference type="Proteomes" id="UP000053523">
    <property type="component" value="Unassembled WGS sequence"/>
</dbReference>
<gene>
    <name evidence="1" type="ORF">AL503_002345</name>
</gene>
<proteinExistence type="predicted"/>
<dbReference type="EMBL" id="LORN02000007">
    <property type="protein sequence ID" value="PNN29642.1"/>
    <property type="molecule type" value="Genomic_DNA"/>
</dbReference>
<protein>
    <submittedName>
        <fullName evidence="1">Uncharacterized protein</fullName>
    </submittedName>
</protein>
<reference evidence="1 2" key="1">
    <citation type="submission" date="2017-12" db="EMBL/GenBank/DDBJ databases">
        <title>FDA dAtabase for Regulatory Grade micrObial Sequences (FDA-ARGOS): Supporting development and validation of Infectious Disease Dx tests.</title>
        <authorList>
            <person name="Hoffmann M."/>
            <person name="Allard M."/>
            <person name="Evans P."/>
            <person name="Brown E."/>
            <person name="Tallon L."/>
            <person name="Sadzewicz L."/>
            <person name="Sengamalay N."/>
            <person name="Ott S."/>
            <person name="Godinez A."/>
            <person name="Nagaraj S."/>
            <person name="Vavikolanu K."/>
            <person name="Aluvathingal J."/>
            <person name="Nadendla S."/>
            <person name="Sichtig H."/>
        </authorList>
    </citation>
    <scope>NUCLEOTIDE SEQUENCE [LARGE SCALE GENOMIC DNA]</scope>
    <source>
        <strain evidence="1 2">FDAARGOS_148</strain>
    </source>
</reference>
<evidence type="ECO:0000313" key="2">
    <source>
        <dbReference type="Proteomes" id="UP000053523"/>
    </source>
</evidence>